<keyword evidence="5 7" id="KW-1133">Transmembrane helix</keyword>
<keyword evidence="4 7" id="KW-0812">Transmembrane</keyword>
<feature type="domain" description="EamA" evidence="8">
    <location>
        <begin position="18"/>
        <end position="152"/>
    </location>
</feature>
<name>A0A5B2X6A3_9PSEU</name>
<evidence type="ECO:0000256" key="3">
    <source>
        <dbReference type="ARBA" id="ARBA00022475"/>
    </source>
</evidence>
<accession>A0A5B2X6A3</accession>
<gene>
    <name evidence="9" type="ORF">F0L68_22495</name>
</gene>
<feature type="transmembrane region" description="Helical" evidence="7">
    <location>
        <begin position="163"/>
        <end position="182"/>
    </location>
</feature>
<feature type="transmembrane region" description="Helical" evidence="7">
    <location>
        <begin position="234"/>
        <end position="253"/>
    </location>
</feature>
<dbReference type="SUPFAM" id="SSF103481">
    <property type="entry name" value="Multidrug resistance efflux transporter EmrE"/>
    <property type="match status" value="2"/>
</dbReference>
<feature type="transmembrane region" description="Helical" evidence="7">
    <location>
        <begin position="108"/>
        <end position="126"/>
    </location>
</feature>
<feature type="transmembrane region" description="Helical" evidence="7">
    <location>
        <begin position="194"/>
        <end position="214"/>
    </location>
</feature>
<dbReference type="Proteomes" id="UP000323454">
    <property type="component" value="Unassembled WGS sequence"/>
</dbReference>
<keyword evidence="10" id="KW-1185">Reference proteome</keyword>
<evidence type="ECO:0000256" key="6">
    <source>
        <dbReference type="ARBA" id="ARBA00023136"/>
    </source>
</evidence>
<comment type="similarity">
    <text evidence="2">Belongs to the EamA transporter family.</text>
</comment>
<keyword evidence="6 7" id="KW-0472">Membrane</keyword>
<evidence type="ECO:0000256" key="7">
    <source>
        <dbReference type="SAM" id="Phobius"/>
    </source>
</evidence>
<evidence type="ECO:0000259" key="8">
    <source>
        <dbReference type="Pfam" id="PF00892"/>
    </source>
</evidence>
<dbReference type="Gene3D" id="1.10.3730.20">
    <property type="match status" value="1"/>
</dbReference>
<proteinExistence type="inferred from homology"/>
<keyword evidence="3" id="KW-1003">Cell membrane</keyword>
<feature type="transmembrane region" description="Helical" evidence="7">
    <location>
        <begin position="291"/>
        <end position="310"/>
    </location>
</feature>
<dbReference type="AlphaFoldDB" id="A0A5B2X6A3"/>
<dbReference type="GO" id="GO:0005886">
    <property type="term" value="C:plasma membrane"/>
    <property type="evidence" value="ECO:0007669"/>
    <property type="project" value="UniProtKB-SubCell"/>
</dbReference>
<comment type="caution">
    <text evidence="9">The sequence shown here is derived from an EMBL/GenBank/DDBJ whole genome shotgun (WGS) entry which is preliminary data.</text>
</comment>
<dbReference type="OrthoDB" id="154915at2"/>
<dbReference type="PANTHER" id="PTHR42920">
    <property type="entry name" value="OS03G0707200 PROTEIN-RELATED"/>
    <property type="match status" value="1"/>
</dbReference>
<feature type="transmembrane region" description="Helical" evidence="7">
    <location>
        <begin position="49"/>
        <end position="71"/>
    </location>
</feature>
<dbReference type="PANTHER" id="PTHR42920:SF5">
    <property type="entry name" value="EAMA DOMAIN-CONTAINING PROTEIN"/>
    <property type="match status" value="1"/>
</dbReference>
<evidence type="ECO:0000256" key="2">
    <source>
        <dbReference type="ARBA" id="ARBA00007362"/>
    </source>
</evidence>
<evidence type="ECO:0000313" key="10">
    <source>
        <dbReference type="Proteomes" id="UP000323454"/>
    </source>
</evidence>
<dbReference type="Pfam" id="PF00892">
    <property type="entry name" value="EamA"/>
    <property type="match status" value="2"/>
</dbReference>
<feature type="transmembrane region" description="Helical" evidence="7">
    <location>
        <begin position="83"/>
        <end position="102"/>
    </location>
</feature>
<organism evidence="9 10">
    <name type="scientific">Solihabitans fulvus</name>
    <dbReference type="NCBI Taxonomy" id="1892852"/>
    <lineage>
        <taxon>Bacteria</taxon>
        <taxon>Bacillati</taxon>
        <taxon>Actinomycetota</taxon>
        <taxon>Actinomycetes</taxon>
        <taxon>Pseudonocardiales</taxon>
        <taxon>Pseudonocardiaceae</taxon>
        <taxon>Solihabitans</taxon>
    </lineage>
</organism>
<feature type="transmembrane region" description="Helical" evidence="7">
    <location>
        <begin position="138"/>
        <end position="157"/>
    </location>
</feature>
<protein>
    <submittedName>
        <fullName evidence="9">EamA family transporter</fullName>
    </submittedName>
</protein>
<dbReference type="InterPro" id="IPR000620">
    <property type="entry name" value="EamA_dom"/>
</dbReference>
<dbReference type="InterPro" id="IPR051258">
    <property type="entry name" value="Diverse_Substrate_Transporter"/>
</dbReference>
<evidence type="ECO:0000256" key="4">
    <source>
        <dbReference type="ARBA" id="ARBA00022692"/>
    </source>
</evidence>
<reference evidence="9 10" key="2">
    <citation type="submission" date="2019-09" db="EMBL/GenBank/DDBJ databases">
        <authorList>
            <person name="Jin C."/>
        </authorList>
    </citation>
    <scope>NUCLEOTIDE SEQUENCE [LARGE SCALE GENOMIC DNA]</scope>
    <source>
        <strain evidence="9 10">AN110305</strain>
    </source>
</reference>
<dbReference type="InterPro" id="IPR037185">
    <property type="entry name" value="EmrE-like"/>
</dbReference>
<evidence type="ECO:0000313" key="9">
    <source>
        <dbReference type="EMBL" id="KAA2258619.1"/>
    </source>
</evidence>
<reference evidence="9 10" key="1">
    <citation type="submission" date="2019-09" db="EMBL/GenBank/DDBJ databases">
        <title>Goodfellowia gen. nov., a new genus of the Pseudonocardineae related to Actinoalloteichus, containing Goodfellowia coeruleoviolacea gen. nov., comb. nov. gen. nov., comb. nov.</title>
        <authorList>
            <person name="Labeda D."/>
        </authorList>
    </citation>
    <scope>NUCLEOTIDE SEQUENCE [LARGE SCALE GENOMIC DNA]</scope>
    <source>
        <strain evidence="9 10">AN110305</strain>
    </source>
</reference>
<feature type="domain" description="EamA" evidence="8">
    <location>
        <begin position="165"/>
        <end position="307"/>
    </location>
</feature>
<comment type="subcellular location">
    <subcellularLocation>
        <location evidence="1">Cell membrane</location>
        <topology evidence="1">Multi-pass membrane protein</topology>
    </subcellularLocation>
</comment>
<dbReference type="EMBL" id="VUOB01000041">
    <property type="protein sequence ID" value="KAA2258619.1"/>
    <property type="molecule type" value="Genomic_DNA"/>
</dbReference>
<evidence type="ECO:0000256" key="1">
    <source>
        <dbReference type="ARBA" id="ARBA00004651"/>
    </source>
</evidence>
<evidence type="ECO:0000256" key="5">
    <source>
        <dbReference type="ARBA" id="ARBA00022989"/>
    </source>
</evidence>
<feature type="transmembrane region" description="Helical" evidence="7">
    <location>
        <begin position="265"/>
        <end position="285"/>
    </location>
</feature>
<sequence>MSVDVAASGARPVVRPRLGTALLVLSSFCFGSSGPLAKAVMDVGLSAPQVASARICLAALMLLLVVGVAAPGRLRPARGEWRLLLGYGLLGVAGVQLCYFVAVSRLPVGIAMLLEYLSPILVVLWVRFVRRTQLPRTMWAGTLLALLGLAMVAQVWQGLRLDAVGLLAGLGAALCSASYFLLGERAVSSGDPVGLVTLGMLVGAVPVVLLSPPWQLLDGAVLGRPTDFGPWHPPVWSMLVTLALLGTVLAYLTGITALRHLPSSVASVLSLIEPVVAAGAAWVLLGEALSPAQLAGGAVLLVGALVVQLVSRRRSAPEPLPVEMS</sequence>